<dbReference type="PANTHER" id="PTHR14196">
    <property type="entry name" value="ODD-SKIPPED - RELATED"/>
    <property type="match status" value="1"/>
</dbReference>
<dbReference type="Proteomes" id="UP000053766">
    <property type="component" value="Unassembled WGS sequence"/>
</dbReference>
<dbReference type="GO" id="GO:0000977">
    <property type="term" value="F:RNA polymerase II transcription regulatory region sequence-specific DNA binding"/>
    <property type="evidence" value="ECO:0007669"/>
    <property type="project" value="TreeGrafter"/>
</dbReference>
<evidence type="ECO:0000259" key="11">
    <source>
        <dbReference type="PROSITE" id="PS50157"/>
    </source>
</evidence>
<dbReference type="STRING" id="29172.A0A0D8XKU3"/>
<dbReference type="GO" id="GO:0000981">
    <property type="term" value="F:DNA-binding transcription factor activity, RNA polymerase II-specific"/>
    <property type="evidence" value="ECO:0007669"/>
    <property type="project" value="TreeGrafter"/>
</dbReference>
<dbReference type="SMART" id="SM00355">
    <property type="entry name" value="ZnF_C2H2"/>
    <property type="match status" value="2"/>
</dbReference>
<dbReference type="GO" id="GO:0008270">
    <property type="term" value="F:zinc ion binding"/>
    <property type="evidence" value="ECO:0007669"/>
    <property type="project" value="UniProtKB-KW"/>
</dbReference>
<dbReference type="FunFam" id="3.30.160.60:FF:001732">
    <property type="entry name" value="Zgc:162936"/>
    <property type="match status" value="1"/>
</dbReference>
<evidence type="ECO:0000313" key="13">
    <source>
        <dbReference type="Proteomes" id="UP000053766"/>
    </source>
</evidence>
<dbReference type="Pfam" id="PF00096">
    <property type="entry name" value="zf-C2H2"/>
    <property type="match status" value="1"/>
</dbReference>
<dbReference type="OrthoDB" id="654211at2759"/>
<dbReference type="InterPro" id="IPR050717">
    <property type="entry name" value="C2H2-ZF_Transcription_Reg"/>
</dbReference>
<evidence type="ECO:0000313" key="12">
    <source>
        <dbReference type="EMBL" id="KJH42966.1"/>
    </source>
</evidence>
<dbReference type="InterPro" id="IPR036236">
    <property type="entry name" value="Znf_C2H2_sf"/>
</dbReference>
<evidence type="ECO:0000256" key="10">
    <source>
        <dbReference type="SAM" id="MobiDB-lite"/>
    </source>
</evidence>
<evidence type="ECO:0000256" key="2">
    <source>
        <dbReference type="ARBA" id="ARBA00022723"/>
    </source>
</evidence>
<dbReference type="GO" id="GO:0045893">
    <property type="term" value="P:positive regulation of DNA-templated transcription"/>
    <property type="evidence" value="ECO:0007669"/>
    <property type="project" value="UniProtKB-ARBA"/>
</dbReference>
<dbReference type="PROSITE" id="PS50157">
    <property type="entry name" value="ZINC_FINGER_C2H2_2"/>
    <property type="match status" value="2"/>
</dbReference>
<dbReference type="SUPFAM" id="SSF57667">
    <property type="entry name" value="beta-beta-alpha zinc fingers"/>
    <property type="match status" value="1"/>
</dbReference>
<keyword evidence="2" id="KW-0479">Metal-binding</keyword>
<name>A0A0D8XKU3_DICVI</name>
<feature type="compositionally biased region" description="Low complexity" evidence="10">
    <location>
        <begin position="231"/>
        <end position="253"/>
    </location>
</feature>
<keyword evidence="4 9" id="KW-0863">Zinc-finger</keyword>
<feature type="compositionally biased region" description="Polar residues" evidence="10">
    <location>
        <begin position="254"/>
        <end position="267"/>
    </location>
</feature>
<protein>
    <submittedName>
        <fullName evidence="12">Zinc finger, C2H2 type</fullName>
    </submittedName>
</protein>
<reference evidence="12 13" key="1">
    <citation type="submission" date="2013-11" db="EMBL/GenBank/DDBJ databases">
        <title>Draft genome of the bovine lungworm Dictyocaulus viviparus.</title>
        <authorList>
            <person name="Mitreva M."/>
        </authorList>
    </citation>
    <scope>NUCLEOTIDE SEQUENCE [LARGE SCALE GENOMIC DNA]</scope>
    <source>
        <strain evidence="12 13">HannoverDv2000</strain>
    </source>
</reference>
<keyword evidence="13" id="KW-1185">Reference proteome</keyword>
<evidence type="ECO:0000256" key="9">
    <source>
        <dbReference type="PROSITE-ProRule" id="PRU00042"/>
    </source>
</evidence>
<organism evidence="12 13">
    <name type="scientific">Dictyocaulus viviparus</name>
    <name type="common">Bovine lungworm</name>
    <dbReference type="NCBI Taxonomy" id="29172"/>
    <lineage>
        <taxon>Eukaryota</taxon>
        <taxon>Metazoa</taxon>
        <taxon>Ecdysozoa</taxon>
        <taxon>Nematoda</taxon>
        <taxon>Chromadorea</taxon>
        <taxon>Rhabditida</taxon>
        <taxon>Rhabditina</taxon>
        <taxon>Rhabditomorpha</taxon>
        <taxon>Strongyloidea</taxon>
        <taxon>Metastrongylidae</taxon>
        <taxon>Dictyocaulus</taxon>
    </lineage>
</organism>
<dbReference type="Gene3D" id="3.30.160.60">
    <property type="entry name" value="Classic Zinc Finger"/>
    <property type="match status" value="2"/>
</dbReference>
<dbReference type="AlphaFoldDB" id="A0A0D8XKU3"/>
<reference evidence="13" key="2">
    <citation type="journal article" date="2016" name="Sci. Rep.">
        <title>Dictyocaulus viviparus genome, variome and transcriptome elucidate lungworm biology and support future intervention.</title>
        <authorList>
            <person name="McNulty S.N."/>
            <person name="Strube C."/>
            <person name="Rosa B.A."/>
            <person name="Martin J.C."/>
            <person name="Tyagi R."/>
            <person name="Choi Y.J."/>
            <person name="Wang Q."/>
            <person name="Hallsworth Pepin K."/>
            <person name="Zhang X."/>
            <person name="Ozersky P."/>
            <person name="Wilson R.K."/>
            <person name="Sternberg P.W."/>
            <person name="Gasser R.B."/>
            <person name="Mitreva M."/>
        </authorList>
    </citation>
    <scope>NUCLEOTIDE SEQUENCE [LARGE SCALE GENOMIC DNA]</scope>
    <source>
        <strain evidence="13">HannoverDv2000</strain>
    </source>
</reference>
<evidence type="ECO:0000256" key="8">
    <source>
        <dbReference type="ARBA" id="ARBA00023242"/>
    </source>
</evidence>
<feature type="region of interest" description="Disordered" evidence="10">
    <location>
        <begin position="402"/>
        <end position="424"/>
    </location>
</feature>
<dbReference type="InterPro" id="IPR013087">
    <property type="entry name" value="Znf_C2H2_type"/>
</dbReference>
<evidence type="ECO:0000256" key="4">
    <source>
        <dbReference type="ARBA" id="ARBA00022771"/>
    </source>
</evidence>
<dbReference type="PANTHER" id="PTHR14196:SF0">
    <property type="entry name" value="PROTEIN BOWEL"/>
    <property type="match status" value="1"/>
</dbReference>
<dbReference type="PROSITE" id="PS00028">
    <property type="entry name" value="ZINC_FINGER_C2H2_1"/>
    <property type="match status" value="2"/>
</dbReference>
<keyword evidence="7" id="KW-0804">Transcription</keyword>
<feature type="domain" description="C2H2-type" evidence="11">
    <location>
        <begin position="473"/>
        <end position="502"/>
    </location>
</feature>
<accession>A0A0D8XKU3</accession>
<dbReference type="GO" id="GO:0005634">
    <property type="term" value="C:nucleus"/>
    <property type="evidence" value="ECO:0007669"/>
    <property type="project" value="UniProtKB-SubCell"/>
</dbReference>
<comment type="subcellular location">
    <subcellularLocation>
        <location evidence="1">Nucleus</location>
    </subcellularLocation>
</comment>
<dbReference type="GO" id="GO:0005694">
    <property type="term" value="C:chromosome"/>
    <property type="evidence" value="ECO:0007669"/>
    <property type="project" value="UniProtKB-ARBA"/>
</dbReference>
<keyword evidence="8" id="KW-0539">Nucleus</keyword>
<feature type="domain" description="C2H2-type" evidence="11">
    <location>
        <begin position="503"/>
        <end position="530"/>
    </location>
</feature>
<keyword evidence="3" id="KW-0677">Repeat</keyword>
<sequence>MSCVWYAPGRGRGVAFGGIRSQTSPSPSPSLAQLHSIGYDKEQSESEFTARPCTIAETKLYNDEPLLPLCFDMNHQPVVVNSLLCFIHNFRGNPQVRNLVAEYFPKTAIAEAKNILCSKVANEMSSVPEDVFDLYDLLVTKEEQMQFAATDLTILPLALLSKDEDKNEIMRELKTLRTFISDALDGRIEDGPQPRETPTPIVRCKLNTSASSPEFPVAHAPGSVPCESPKPLLSSSPVNNVSQQSLQLTLQRQAVSSPADSHQSTAVENAKRKAGRSLDATVRKLSEKRKAELEEPPPTVIPYQVPSLDPQAYLNMIRIMQTPQSSIFNNVINQMMNFNFSVSFTFRGLMFIEVADYREKCDSFVLYIGDCLLVFGEKTSAYTLRRYEEFVDTHTNLIDNDLSNDSRNLDRKGERDRGRLRDRMNGQMECDNFEDRADDLADDGDSSPSPSEDTKYDFSLTEMSFDNDSDKPFICEHANCHKRFANKFLLKKHQFIHTGLRPHTCPYCSKRFNRKDNLLRHKKTHLQTNAVEDRRSLPEAFTGLFPAFGNNLGLDLKMEGLDAMKIEALGAFRLENNGDSSV</sequence>
<keyword evidence="5" id="KW-0862">Zinc</keyword>
<evidence type="ECO:0000256" key="3">
    <source>
        <dbReference type="ARBA" id="ARBA00022737"/>
    </source>
</evidence>
<evidence type="ECO:0000256" key="1">
    <source>
        <dbReference type="ARBA" id="ARBA00004123"/>
    </source>
</evidence>
<evidence type="ECO:0000256" key="5">
    <source>
        <dbReference type="ARBA" id="ARBA00022833"/>
    </source>
</evidence>
<feature type="compositionally biased region" description="Basic and acidic residues" evidence="10">
    <location>
        <begin position="407"/>
        <end position="424"/>
    </location>
</feature>
<evidence type="ECO:0000256" key="7">
    <source>
        <dbReference type="ARBA" id="ARBA00023163"/>
    </source>
</evidence>
<dbReference type="EMBL" id="KN716606">
    <property type="protein sequence ID" value="KJH42966.1"/>
    <property type="molecule type" value="Genomic_DNA"/>
</dbReference>
<gene>
    <name evidence="12" type="ORF">DICVIV_11044</name>
</gene>
<feature type="region of interest" description="Disordered" evidence="10">
    <location>
        <begin position="215"/>
        <end position="278"/>
    </location>
</feature>
<proteinExistence type="predicted"/>
<evidence type="ECO:0000256" key="6">
    <source>
        <dbReference type="ARBA" id="ARBA00023015"/>
    </source>
</evidence>
<keyword evidence="6" id="KW-0805">Transcription regulation</keyword>